<sequence>EESGAPSGGIGRRVARPWPQTWRRSTLSPVRPSRGRRGCPTRPPGLDLVACRVPPSWEDALDLGDSPVTQSPVSVFLSPGGQGLPTPLPELRTASAPAERSALNALAVDSRRPPPVRRRPSSSSPAAVPPLLLSPERDGAVSAKWPLSMPSSTQVARARSEGAVNPPGQSVTAAATGRSCPSWDAASRADLQGRRELSNGTPPDPGRDTFKMAGKFRKEKVRSPETDNFVVATTKQGCAGLEPTCMRSSDINPIRFESRVGWGGSKDTMQHSDNERARSQPSATLDVLGNDLLVRCASYLDADGLAQLGRTSARLPTLAEKLRSQRTAKWGEGSVHSCSYDCDDGRCRSTDWGNENCSSDWQGCEGLPGSGTIGMLMDVVVRRTGAMKTVPLTGKGVRDCLEVAQLGCC</sequence>
<feature type="region of interest" description="Disordered" evidence="1">
    <location>
        <begin position="1"/>
        <end position="46"/>
    </location>
</feature>
<feature type="region of interest" description="Disordered" evidence="1">
    <location>
        <begin position="257"/>
        <end position="281"/>
    </location>
</feature>
<gene>
    <name evidence="2" type="ORF">THAOC_03049</name>
</gene>
<evidence type="ECO:0000256" key="1">
    <source>
        <dbReference type="SAM" id="MobiDB-lite"/>
    </source>
</evidence>
<keyword evidence="3" id="KW-1185">Reference proteome</keyword>
<organism evidence="2 3">
    <name type="scientific">Thalassiosira oceanica</name>
    <name type="common">Marine diatom</name>
    <dbReference type="NCBI Taxonomy" id="159749"/>
    <lineage>
        <taxon>Eukaryota</taxon>
        <taxon>Sar</taxon>
        <taxon>Stramenopiles</taxon>
        <taxon>Ochrophyta</taxon>
        <taxon>Bacillariophyta</taxon>
        <taxon>Coscinodiscophyceae</taxon>
        <taxon>Thalassiosirophycidae</taxon>
        <taxon>Thalassiosirales</taxon>
        <taxon>Thalassiosiraceae</taxon>
        <taxon>Thalassiosira</taxon>
    </lineage>
</organism>
<name>K0TQ10_THAOC</name>
<feature type="compositionally biased region" description="Basic and acidic residues" evidence="1">
    <location>
        <begin position="268"/>
        <end position="278"/>
    </location>
</feature>
<proteinExistence type="predicted"/>
<feature type="non-terminal residue" evidence="2">
    <location>
        <position position="1"/>
    </location>
</feature>
<feature type="compositionally biased region" description="Gly residues" evidence="1">
    <location>
        <begin position="1"/>
        <end position="11"/>
    </location>
</feature>
<evidence type="ECO:0008006" key="4">
    <source>
        <dbReference type="Google" id="ProtNLM"/>
    </source>
</evidence>
<protein>
    <recommendedName>
        <fullName evidence="4">F-box domain-containing protein</fullName>
    </recommendedName>
</protein>
<dbReference type="EMBL" id="AGNL01003053">
    <property type="protein sequence ID" value="EJK75232.1"/>
    <property type="molecule type" value="Genomic_DNA"/>
</dbReference>
<dbReference type="AlphaFoldDB" id="K0TQ10"/>
<accession>K0TQ10</accession>
<feature type="region of interest" description="Disordered" evidence="1">
    <location>
        <begin position="152"/>
        <end position="185"/>
    </location>
</feature>
<dbReference type="Proteomes" id="UP000266841">
    <property type="component" value="Unassembled WGS sequence"/>
</dbReference>
<feature type="compositionally biased region" description="Low complexity" evidence="1">
    <location>
        <begin position="121"/>
        <end position="134"/>
    </location>
</feature>
<reference evidence="2 3" key="1">
    <citation type="journal article" date="2012" name="Genome Biol.">
        <title>Genome and low-iron response of an oceanic diatom adapted to chronic iron limitation.</title>
        <authorList>
            <person name="Lommer M."/>
            <person name="Specht M."/>
            <person name="Roy A.S."/>
            <person name="Kraemer L."/>
            <person name="Andreson R."/>
            <person name="Gutowska M.A."/>
            <person name="Wolf J."/>
            <person name="Bergner S.V."/>
            <person name="Schilhabel M.B."/>
            <person name="Klostermeier U.C."/>
            <person name="Beiko R.G."/>
            <person name="Rosenstiel P."/>
            <person name="Hippler M."/>
            <person name="Laroche J."/>
        </authorList>
    </citation>
    <scope>NUCLEOTIDE SEQUENCE [LARGE SCALE GENOMIC DNA]</scope>
    <source>
        <strain evidence="2 3">CCMP1005</strain>
    </source>
</reference>
<dbReference type="OrthoDB" id="5951542at2759"/>
<feature type="region of interest" description="Disordered" evidence="1">
    <location>
        <begin position="72"/>
        <end position="135"/>
    </location>
</feature>
<evidence type="ECO:0000313" key="3">
    <source>
        <dbReference type="Proteomes" id="UP000266841"/>
    </source>
</evidence>
<comment type="caution">
    <text evidence="2">The sequence shown here is derived from an EMBL/GenBank/DDBJ whole genome shotgun (WGS) entry which is preliminary data.</text>
</comment>
<evidence type="ECO:0000313" key="2">
    <source>
        <dbReference type="EMBL" id="EJK75232.1"/>
    </source>
</evidence>